<name>A0A9N7YK33_PLEPL</name>
<feature type="region of interest" description="Disordered" evidence="1">
    <location>
        <begin position="13"/>
        <end position="69"/>
    </location>
</feature>
<dbReference type="EMBL" id="CADEAL010001180">
    <property type="protein sequence ID" value="CAB1429872.1"/>
    <property type="molecule type" value="Genomic_DNA"/>
</dbReference>
<accession>A0A9N7YK33</accession>
<feature type="compositionally biased region" description="Polar residues" evidence="1">
    <location>
        <begin position="47"/>
        <end position="65"/>
    </location>
</feature>
<dbReference type="AlphaFoldDB" id="A0A9N7YK33"/>
<gene>
    <name evidence="2" type="ORF">PLEPLA_LOCUS17852</name>
</gene>
<reference evidence="2" key="1">
    <citation type="submission" date="2020-03" db="EMBL/GenBank/DDBJ databases">
        <authorList>
            <person name="Weist P."/>
        </authorList>
    </citation>
    <scope>NUCLEOTIDE SEQUENCE</scope>
</reference>
<protein>
    <submittedName>
        <fullName evidence="2">Uncharacterized protein</fullName>
    </submittedName>
</protein>
<evidence type="ECO:0000256" key="1">
    <source>
        <dbReference type="SAM" id="MobiDB-lite"/>
    </source>
</evidence>
<keyword evidence="3" id="KW-1185">Reference proteome</keyword>
<comment type="caution">
    <text evidence="2">The sequence shown here is derived from an EMBL/GenBank/DDBJ whole genome shotgun (WGS) entry which is preliminary data.</text>
</comment>
<proteinExistence type="predicted"/>
<sequence>MGDEKARRAAVCGSYSSWASEPSTGSEPGHTGGLSHIATLKPGPNNCKGSDSESVSGESKPSFRSSSRDRLTDHYLPLIERLRPNEADELSLPTWHWLAARWRPEEVRPGSLLFSRSPSLLTPSCQLIKAYKWHISSPVSASTPNPR</sequence>
<organism evidence="2 3">
    <name type="scientific">Pleuronectes platessa</name>
    <name type="common">European plaice</name>
    <dbReference type="NCBI Taxonomy" id="8262"/>
    <lineage>
        <taxon>Eukaryota</taxon>
        <taxon>Metazoa</taxon>
        <taxon>Chordata</taxon>
        <taxon>Craniata</taxon>
        <taxon>Vertebrata</taxon>
        <taxon>Euteleostomi</taxon>
        <taxon>Actinopterygii</taxon>
        <taxon>Neopterygii</taxon>
        <taxon>Teleostei</taxon>
        <taxon>Neoteleostei</taxon>
        <taxon>Acanthomorphata</taxon>
        <taxon>Carangaria</taxon>
        <taxon>Pleuronectiformes</taxon>
        <taxon>Pleuronectoidei</taxon>
        <taxon>Pleuronectidae</taxon>
        <taxon>Pleuronectes</taxon>
    </lineage>
</organism>
<evidence type="ECO:0000313" key="3">
    <source>
        <dbReference type="Proteomes" id="UP001153269"/>
    </source>
</evidence>
<feature type="compositionally biased region" description="Polar residues" evidence="1">
    <location>
        <begin position="14"/>
        <end position="26"/>
    </location>
</feature>
<evidence type="ECO:0000313" key="2">
    <source>
        <dbReference type="EMBL" id="CAB1429872.1"/>
    </source>
</evidence>
<dbReference type="Proteomes" id="UP001153269">
    <property type="component" value="Unassembled WGS sequence"/>
</dbReference>